<dbReference type="Proteomes" id="UP000587462">
    <property type="component" value="Unassembled WGS sequence"/>
</dbReference>
<dbReference type="PRINTS" id="PR00069">
    <property type="entry name" value="ALDKETRDTASE"/>
</dbReference>
<evidence type="ECO:0000256" key="2">
    <source>
        <dbReference type="SAM" id="MobiDB-lite"/>
    </source>
</evidence>
<organism evidence="4 5">
    <name type="scientific">Streptomyces morookaense</name>
    <name type="common">Streptoverticillium morookaense</name>
    <dbReference type="NCBI Taxonomy" id="1970"/>
    <lineage>
        <taxon>Bacteria</taxon>
        <taxon>Bacillati</taxon>
        <taxon>Actinomycetota</taxon>
        <taxon>Actinomycetes</taxon>
        <taxon>Kitasatosporales</taxon>
        <taxon>Streptomycetaceae</taxon>
        <taxon>Streptomyces</taxon>
    </lineage>
</organism>
<accession>A0A7Y7B1U1</accession>
<feature type="region of interest" description="Disordered" evidence="2">
    <location>
        <begin position="326"/>
        <end position="345"/>
    </location>
</feature>
<keyword evidence="1" id="KW-0560">Oxidoreductase</keyword>
<dbReference type="SUPFAM" id="SSF51430">
    <property type="entry name" value="NAD(P)-linked oxidoreductase"/>
    <property type="match status" value="1"/>
</dbReference>
<evidence type="ECO:0000259" key="3">
    <source>
        <dbReference type="Pfam" id="PF00248"/>
    </source>
</evidence>
<dbReference type="EMBL" id="JABBXF010000010">
    <property type="protein sequence ID" value="NVK77289.1"/>
    <property type="molecule type" value="Genomic_DNA"/>
</dbReference>
<gene>
    <name evidence="4" type="ORF">HG542_06395</name>
</gene>
<dbReference type="AlphaFoldDB" id="A0A7Y7B1U1"/>
<dbReference type="InterPro" id="IPR020471">
    <property type="entry name" value="AKR"/>
</dbReference>
<dbReference type="GO" id="GO:0016491">
    <property type="term" value="F:oxidoreductase activity"/>
    <property type="evidence" value="ECO:0007669"/>
    <property type="project" value="UniProtKB-KW"/>
</dbReference>
<proteinExistence type="predicted"/>
<dbReference type="GO" id="GO:0005829">
    <property type="term" value="C:cytosol"/>
    <property type="evidence" value="ECO:0007669"/>
    <property type="project" value="TreeGrafter"/>
</dbReference>
<reference evidence="4 5" key="1">
    <citation type="submission" date="2020-04" db="EMBL/GenBank/DDBJ databases">
        <title>Draft Genome Sequence of Streptomyces morookaense DSM 40503, an 8-azaguanine-producing strain.</title>
        <authorList>
            <person name="Qi J."/>
            <person name="Gao J.-M."/>
        </authorList>
    </citation>
    <scope>NUCLEOTIDE SEQUENCE [LARGE SCALE GENOMIC DNA]</scope>
    <source>
        <strain evidence="4 5">DSM 40503</strain>
    </source>
</reference>
<comment type="caution">
    <text evidence="4">The sequence shown here is derived from an EMBL/GenBank/DDBJ whole genome shotgun (WGS) entry which is preliminary data.</text>
</comment>
<keyword evidence="5" id="KW-1185">Reference proteome</keyword>
<protein>
    <submittedName>
        <fullName evidence="4">Aldo/keto reductase</fullName>
    </submittedName>
</protein>
<feature type="domain" description="NADP-dependent oxidoreductase" evidence="3">
    <location>
        <begin position="16"/>
        <end position="316"/>
    </location>
</feature>
<evidence type="ECO:0000256" key="1">
    <source>
        <dbReference type="ARBA" id="ARBA00023002"/>
    </source>
</evidence>
<dbReference type="InterPro" id="IPR050523">
    <property type="entry name" value="AKR_Detox_Biosynth"/>
</dbReference>
<dbReference type="PANTHER" id="PTHR43364:SF4">
    <property type="entry name" value="NAD(P)-LINKED OXIDOREDUCTASE SUPERFAMILY PROTEIN"/>
    <property type="match status" value="1"/>
</dbReference>
<name>A0A7Y7B1U1_STRMO</name>
<dbReference type="FunFam" id="3.20.20.100:FF:000004">
    <property type="entry name" value="Oxidoreductase, aldo/keto reductase"/>
    <property type="match status" value="1"/>
</dbReference>
<sequence>MKYRYLGGTGVKVSTLCLGTLMLSSWGRNSPDESVAVIERALDAGINYIDTADSYAGGESEEIVGKALAKSGKRDRVVLATKVFWNMSVDPNARGLSRRWIVHEVEQSLRRLGTDHIDLYQVHRPDPNTDIEETLEALSDLVTAGKVRYIGTSNFPAHRIVEAQWAASASGLRRFVSEQPQYSVLAREAEADVLPTCRKHRLGVTTWSPLAGGWLTGRHRADGVQGATPRAGRWPKRYDPAVPANQRKLAAVEQLALLAEESGITLVELALAFALNHPDVTSVAVGPRTREQLESQLKAPHITLPEEVLDRIDEIVPPGEMLVSREDGSWIPPELTDPALRRRTG</sequence>
<dbReference type="InterPro" id="IPR036812">
    <property type="entry name" value="NAD(P)_OxRdtase_dom_sf"/>
</dbReference>
<evidence type="ECO:0000313" key="5">
    <source>
        <dbReference type="Proteomes" id="UP000587462"/>
    </source>
</evidence>
<dbReference type="Gene3D" id="3.20.20.100">
    <property type="entry name" value="NADP-dependent oxidoreductase domain"/>
    <property type="match status" value="1"/>
</dbReference>
<evidence type="ECO:0000313" key="4">
    <source>
        <dbReference type="EMBL" id="NVK77289.1"/>
    </source>
</evidence>
<dbReference type="Pfam" id="PF00248">
    <property type="entry name" value="Aldo_ket_red"/>
    <property type="match status" value="1"/>
</dbReference>
<dbReference type="InterPro" id="IPR023210">
    <property type="entry name" value="NADP_OxRdtase_dom"/>
</dbReference>
<dbReference type="RefSeq" id="WP_171079072.1">
    <property type="nucleotide sequence ID" value="NZ_BNBU01000002.1"/>
</dbReference>
<dbReference type="PANTHER" id="PTHR43364">
    <property type="entry name" value="NADH-SPECIFIC METHYLGLYOXAL REDUCTASE-RELATED"/>
    <property type="match status" value="1"/>
</dbReference>